<protein>
    <submittedName>
        <fullName evidence="5">Uncharacterized protein LOC104226281</fullName>
    </submittedName>
</protein>
<evidence type="ECO:0000313" key="4">
    <source>
        <dbReference type="Proteomes" id="UP000189701"/>
    </source>
</evidence>
<organism evidence="4 5">
    <name type="scientific">Nicotiana sylvestris</name>
    <name type="common">Wood tobacco</name>
    <name type="synonym">South American tobacco</name>
    <dbReference type="NCBI Taxonomy" id="4096"/>
    <lineage>
        <taxon>Eukaryota</taxon>
        <taxon>Viridiplantae</taxon>
        <taxon>Streptophyta</taxon>
        <taxon>Embryophyta</taxon>
        <taxon>Tracheophyta</taxon>
        <taxon>Spermatophyta</taxon>
        <taxon>Magnoliopsida</taxon>
        <taxon>eudicotyledons</taxon>
        <taxon>Gunneridae</taxon>
        <taxon>Pentapetalae</taxon>
        <taxon>asterids</taxon>
        <taxon>lamiids</taxon>
        <taxon>Solanales</taxon>
        <taxon>Solanaceae</taxon>
        <taxon>Nicotianoideae</taxon>
        <taxon>Nicotianeae</taxon>
        <taxon>Nicotiana</taxon>
    </lineage>
</organism>
<dbReference type="SUPFAM" id="SSF56176">
    <property type="entry name" value="FAD-binding/transporter-associated domain-like"/>
    <property type="match status" value="1"/>
</dbReference>
<evidence type="ECO:0000256" key="2">
    <source>
        <dbReference type="ARBA" id="ARBA00023002"/>
    </source>
</evidence>
<dbReference type="Proteomes" id="UP000189701">
    <property type="component" value="Unplaced"/>
</dbReference>
<dbReference type="GO" id="GO:0050660">
    <property type="term" value="F:flavin adenine dinucleotide binding"/>
    <property type="evidence" value="ECO:0007669"/>
    <property type="project" value="InterPro"/>
</dbReference>
<feature type="transmembrane region" description="Helical" evidence="3">
    <location>
        <begin position="9"/>
        <end position="28"/>
    </location>
</feature>
<keyword evidence="3" id="KW-0472">Membrane</keyword>
<evidence type="ECO:0000256" key="3">
    <source>
        <dbReference type="SAM" id="Phobius"/>
    </source>
</evidence>
<reference evidence="4" key="1">
    <citation type="journal article" date="2013" name="Genome Biol.">
        <title>Reference genomes and transcriptomes of Nicotiana sylvestris and Nicotiana tomentosiformis.</title>
        <authorList>
            <person name="Sierro N."/>
            <person name="Battey J.N."/>
            <person name="Ouadi S."/>
            <person name="Bovet L."/>
            <person name="Goepfert S."/>
            <person name="Bakaher N."/>
            <person name="Peitsch M.C."/>
            <person name="Ivanov N.V."/>
        </authorList>
    </citation>
    <scope>NUCLEOTIDE SEQUENCE [LARGE SCALE GENOMIC DNA]</scope>
</reference>
<accession>A0A1U7WPD2</accession>
<dbReference type="RefSeq" id="XP_009776534.1">
    <property type="nucleotide sequence ID" value="XM_009778232.1"/>
</dbReference>
<proteinExistence type="inferred from homology"/>
<dbReference type="PANTHER" id="PTHR13878:SF67">
    <property type="entry name" value="L-GULONOLACTONE OXIDASE 5"/>
    <property type="match status" value="1"/>
</dbReference>
<evidence type="ECO:0000313" key="5">
    <source>
        <dbReference type="RefSeq" id="XP_009776534.1"/>
    </source>
</evidence>
<name>A0A1U7WPD2_NICSY</name>
<dbReference type="STRING" id="4096.A0A1U7WPD2"/>
<dbReference type="InterPro" id="IPR036318">
    <property type="entry name" value="FAD-bd_PCMH-like_sf"/>
</dbReference>
<sequence>MKNVRFQNGVIRQILTSNCIFLIMIYLVEYTLPQDPIKCITKNSNCTITNIYGSFPDRSICRAAEVTYPTREEELISAVGKATKEKRKVRVASIPKLVCPGEDDGLIISTKLLNKVQIKDRQNMKMRVDSGTNTKGFDR</sequence>
<dbReference type="AlphaFoldDB" id="A0A1U7WPD2"/>
<gene>
    <name evidence="5" type="primary">LOC104226281</name>
</gene>
<dbReference type="PANTHER" id="PTHR13878">
    <property type="entry name" value="GULONOLACTONE OXIDASE"/>
    <property type="match status" value="1"/>
</dbReference>
<evidence type="ECO:0000256" key="1">
    <source>
        <dbReference type="ARBA" id="ARBA00005466"/>
    </source>
</evidence>
<dbReference type="GO" id="GO:0016491">
    <property type="term" value="F:oxidoreductase activity"/>
    <property type="evidence" value="ECO:0007669"/>
    <property type="project" value="UniProtKB-KW"/>
</dbReference>
<reference evidence="5" key="2">
    <citation type="submission" date="2025-08" db="UniProtKB">
        <authorList>
            <consortium name="RefSeq"/>
        </authorList>
    </citation>
    <scope>IDENTIFICATION</scope>
    <source>
        <tissue evidence="5">Leaf</tissue>
    </source>
</reference>
<keyword evidence="2" id="KW-0560">Oxidoreductase</keyword>
<keyword evidence="3" id="KW-0812">Transmembrane</keyword>
<keyword evidence="3" id="KW-1133">Transmembrane helix</keyword>
<keyword evidence="4" id="KW-1185">Reference proteome</keyword>
<comment type="similarity">
    <text evidence="1">Belongs to the oxygen-dependent FAD-linked oxidoreductase family.</text>
</comment>
<dbReference type="eggNOG" id="KOG4730">
    <property type="taxonomic scope" value="Eukaryota"/>
</dbReference>
<dbReference type="InterPro" id="IPR050432">
    <property type="entry name" value="FAD-linked_Oxidoreductases_BP"/>
</dbReference>